<comment type="similarity">
    <text evidence="1">Belongs to the staphylococcal tandem lipoprotein family.</text>
</comment>
<evidence type="ECO:0000256" key="1">
    <source>
        <dbReference type="ARBA" id="ARBA00009715"/>
    </source>
</evidence>
<feature type="non-terminal residue" evidence="2">
    <location>
        <position position="90"/>
    </location>
</feature>
<dbReference type="EMBL" id="QEIT01000856">
    <property type="protein sequence ID" value="PWZ65877.1"/>
    <property type="molecule type" value="Genomic_DNA"/>
</dbReference>
<protein>
    <submittedName>
        <fullName evidence="2">Tandem-type lipoprotein</fullName>
    </submittedName>
</protein>
<name>A0A317YMK1_STAPS</name>
<dbReference type="Proteomes" id="UP000246800">
    <property type="component" value="Unassembled WGS sequence"/>
</dbReference>
<evidence type="ECO:0000313" key="3">
    <source>
        <dbReference type="Proteomes" id="UP000246800"/>
    </source>
</evidence>
<dbReference type="AlphaFoldDB" id="A0A317YMK1"/>
<accession>A0A317YMK1</accession>
<dbReference type="Gene3D" id="2.50.20.40">
    <property type="match status" value="1"/>
</dbReference>
<dbReference type="RefSeq" id="WP_146699813.1">
    <property type="nucleotide sequence ID" value="NZ_QEIT01000856.1"/>
</dbReference>
<dbReference type="InterPro" id="IPR007595">
    <property type="entry name" value="Csa"/>
</dbReference>
<keyword evidence="2" id="KW-0449">Lipoprotein</keyword>
<evidence type="ECO:0000313" key="2">
    <source>
        <dbReference type="EMBL" id="PWZ65877.1"/>
    </source>
</evidence>
<proteinExistence type="inferred from homology"/>
<reference evidence="2 3" key="1">
    <citation type="journal article" date="2018" name="Vet. Microbiol.">
        <title>Clonal diversity and geographic distribution of methicillin-resistant Staphylococcus pseudintermedius from Australian animals: Discovery of novel sequence types.</title>
        <authorList>
            <person name="Worthing K.A."/>
            <person name="Abraham S."/>
            <person name="Coombs G.W."/>
            <person name="Pang S."/>
            <person name="Saputra S."/>
            <person name="Jordan D."/>
            <person name="Trott D.J."/>
            <person name="Norris J.M."/>
        </authorList>
    </citation>
    <scope>NUCLEOTIDE SEQUENCE [LARGE SCALE GENOMIC DNA]</scope>
    <source>
        <strain evidence="2 3">ST525 1</strain>
    </source>
</reference>
<dbReference type="Pfam" id="PF04507">
    <property type="entry name" value="DUF576"/>
    <property type="match status" value="1"/>
</dbReference>
<gene>
    <name evidence="2" type="ORF">DD902_16520</name>
</gene>
<dbReference type="InterPro" id="IPR038641">
    <property type="entry name" value="Csa_sf"/>
</dbReference>
<organism evidence="2 3">
    <name type="scientific">Staphylococcus pseudintermedius</name>
    <dbReference type="NCBI Taxonomy" id="283734"/>
    <lineage>
        <taxon>Bacteria</taxon>
        <taxon>Bacillati</taxon>
        <taxon>Bacillota</taxon>
        <taxon>Bacilli</taxon>
        <taxon>Bacillales</taxon>
        <taxon>Staphylococcaceae</taxon>
        <taxon>Staphylococcus</taxon>
        <taxon>Staphylococcus intermedius group</taxon>
    </lineage>
</organism>
<sequence>MKSFALYISILLLIVVVAGCGKSDKTKEDSKEEQIKKSFAKTLDMYPIKNLEDLYYKEGYRDGEFKKGDKGTWTLLTSFSKSNKPGEIYD</sequence>
<dbReference type="PROSITE" id="PS51257">
    <property type="entry name" value="PROKAR_LIPOPROTEIN"/>
    <property type="match status" value="1"/>
</dbReference>
<comment type="caution">
    <text evidence="2">The sequence shown here is derived from an EMBL/GenBank/DDBJ whole genome shotgun (WGS) entry which is preliminary data.</text>
</comment>